<organism evidence="1 2">
    <name type="scientific">Austropuccinia psidii MF-1</name>
    <dbReference type="NCBI Taxonomy" id="1389203"/>
    <lineage>
        <taxon>Eukaryota</taxon>
        <taxon>Fungi</taxon>
        <taxon>Dikarya</taxon>
        <taxon>Basidiomycota</taxon>
        <taxon>Pucciniomycotina</taxon>
        <taxon>Pucciniomycetes</taxon>
        <taxon>Pucciniales</taxon>
        <taxon>Sphaerophragmiaceae</taxon>
        <taxon>Austropuccinia</taxon>
    </lineage>
</organism>
<reference evidence="1" key="1">
    <citation type="submission" date="2021-03" db="EMBL/GenBank/DDBJ databases">
        <title>Draft genome sequence of rust myrtle Austropuccinia psidii MF-1, a brazilian biotype.</title>
        <authorList>
            <person name="Quecine M.C."/>
            <person name="Pachon D.M.R."/>
            <person name="Bonatelli M.L."/>
            <person name="Correr F.H."/>
            <person name="Franceschini L.M."/>
            <person name="Leite T.F."/>
            <person name="Margarido G.R.A."/>
            <person name="Almeida C.A."/>
            <person name="Ferrarezi J.A."/>
            <person name="Labate C.A."/>
        </authorList>
    </citation>
    <scope>NUCLEOTIDE SEQUENCE</scope>
    <source>
        <strain evidence="1">MF-1</strain>
    </source>
</reference>
<gene>
    <name evidence="1" type="ORF">O181_060513</name>
</gene>
<evidence type="ECO:0000313" key="2">
    <source>
        <dbReference type="Proteomes" id="UP000765509"/>
    </source>
</evidence>
<evidence type="ECO:0000313" key="1">
    <source>
        <dbReference type="EMBL" id="MBW0520798.1"/>
    </source>
</evidence>
<accession>A0A9Q3EKX7</accession>
<dbReference type="EMBL" id="AVOT02028347">
    <property type="protein sequence ID" value="MBW0520798.1"/>
    <property type="molecule type" value="Genomic_DNA"/>
</dbReference>
<protein>
    <submittedName>
        <fullName evidence="1">Uncharacterized protein</fullName>
    </submittedName>
</protein>
<proteinExistence type="predicted"/>
<dbReference type="Proteomes" id="UP000765509">
    <property type="component" value="Unassembled WGS sequence"/>
</dbReference>
<name>A0A9Q3EKX7_9BASI</name>
<sequence>MRQYHGTHDWPWWKSQITTKWANNSWRFKMANYFVSAIFNSENNKQLTWLLKQKDRLSSLHPDISDSMINLKILKKFGGELEHYIKCICVEPCSTEDYINSMEYIITRTRIGNTWTQNPLKSRITQRISREDKKPERPVLKCHKCGSTPYLVNTCIKKV</sequence>
<keyword evidence="2" id="KW-1185">Reference proteome</keyword>
<comment type="caution">
    <text evidence="1">The sequence shown here is derived from an EMBL/GenBank/DDBJ whole genome shotgun (WGS) entry which is preliminary data.</text>
</comment>
<dbReference type="AlphaFoldDB" id="A0A9Q3EKX7"/>